<feature type="transmembrane region" description="Helical" evidence="1">
    <location>
        <begin position="258"/>
        <end position="289"/>
    </location>
</feature>
<dbReference type="Proteomes" id="UP001604282">
    <property type="component" value="Unassembled WGS sequence"/>
</dbReference>
<feature type="transmembrane region" description="Helical" evidence="1">
    <location>
        <begin position="168"/>
        <end position="186"/>
    </location>
</feature>
<keyword evidence="3" id="KW-1185">Reference proteome</keyword>
<organism evidence="2 3">
    <name type="scientific">Streptomyces omiyaensis</name>
    <dbReference type="NCBI Taxonomy" id="68247"/>
    <lineage>
        <taxon>Bacteria</taxon>
        <taxon>Bacillati</taxon>
        <taxon>Actinomycetota</taxon>
        <taxon>Actinomycetes</taxon>
        <taxon>Kitasatosporales</taxon>
        <taxon>Streptomycetaceae</taxon>
        <taxon>Streptomyces</taxon>
    </lineage>
</organism>
<reference evidence="2 3" key="1">
    <citation type="submission" date="2024-10" db="EMBL/GenBank/DDBJ databases">
        <title>The Natural Products Discovery Center: Release of the First 8490 Sequenced Strains for Exploring Actinobacteria Biosynthetic Diversity.</title>
        <authorList>
            <person name="Kalkreuter E."/>
            <person name="Kautsar S.A."/>
            <person name="Yang D."/>
            <person name="Bader C.D."/>
            <person name="Teijaro C.N."/>
            <person name="Fluegel L."/>
            <person name="Davis C.M."/>
            <person name="Simpson J.R."/>
            <person name="Lauterbach L."/>
            <person name="Steele A.D."/>
            <person name="Gui C."/>
            <person name="Meng S."/>
            <person name="Li G."/>
            <person name="Viehrig K."/>
            <person name="Ye F."/>
            <person name="Su P."/>
            <person name="Kiefer A.F."/>
            <person name="Nichols A."/>
            <person name="Cepeda A.J."/>
            <person name="Yan W."/>
            <person name="Fan B."/>
            <person name="Jiang Y."/>
            <person name="Adhikari A."/>
            <person name="Zheng C.-J."/>
            <person name="Schuster L."/>
            <person name="Cowan T.M."/>
            <person name="Smanski M.J."/>
            <person name="Chevrette M.G."/>
            <person name="De Carvalho L.P.S."/>
            <person name="Shen B."/>
        </authorList>
    </citation>
    <scope>NUCLEOTIDE SEQUENCE [LARGE SCALE GENOMIC DNA]</scope>
    <source>
        <strain evidence="2 3">NPDC048229</strain>
    </source>
</reference>
<accession>A0ABW7BZF6</accession>
<proteinExistence type="predicted"/>
<protein>
    <submittedName>
        <fullName evidence="2">Enediyne biosynthesis protein</fullName>
    </submittedName>
</protein>
<evidence type="ECO:0000256" key="1">
    <source>
        <dbReference type="SAM" id="Phobius"/>
    </source>
</evidence>
<sequence>MSATKTAAAPRHNPKVVTALRRFAISISVLNIFGYTVLGFEQPWTWPFIALATGYITEIALEILGARAEGRAPRFAGGGVKGFMEFLLPAHITSLAVNMLTYVNDLVWVMVFGVIVAVGTKWVLRAPVKGRLRHFMNPSNFGIAVILLLFPWASIAPPYHFTEYLDGGFDWLVPAIIITLGTMLNAKLTERMWLILAWVGGFALQAIVRGLLFDTSIPAGLAMMSGVAFVLFTNYMITDPGTTPSSKWGQIAFGGGTAALYGVLTAMSIAYGIFFATALVCAIRGAFLWTADVVSKKRAEEALALAAVTHAVAQADAAAQAQADAARAGASASDEAGCACPAGACACPAPANSSDAAGCACPPGACACPAPANAETEKIPVTA</sequence>
<keyword evidence="1" id="KW-0812">Transmembrane</keyword>
<evidence type="ECO:0000313" key="2">
    <source>
        <dbReference type="EMBL" id="MFG3192898.1"/>
    </source>
</evidence>
<feature type="transmembrane region" description="Helical" evidence="1">
    <location>
        <begin position="20"/>
        <end position="38"/>
    </location>
</feature>
<keyword evidence="1" id="KW-0472">Membrane</keyword>
<feature type="transmembrane region" description="Helical" evidence="1">
    <location>
        <begin position="106"/>
        <end position="124"/>
    </location>
</feature>
<name>A0ABW7BZF6_9ACTN</name>
<feature type="transmembrane region" description="Helical" evidence="1">
    <location>
        <begin position="219"/>
        <end position="237"/>
    </location>
</feature>
<dbReference type="EMBL" id="JBICZW010000024">
    <property type="protein sequence ID" value="MFG3192898.1"/>
    <property type="molecule type" value="Genomic_DNA"/>
</dbReference>
<comment type="caution">
    <text evidence="2">The sequence shown here is derived from an EMBL/GenBank/DDBJ whole genome shotgun (WGS) entry which is preliminary data.</text>
</comment>
<gene>
    <name evidence="2" type="ORF">ACGFYS_28610</name>
</gene>
<feature type="transmembrane region" description="Helical" evidence="1">
    <location>
        <begin position="136"/>
        <end position="156"/>
    </location>
</feature>
<dbReference type="RefSeq" id="WP_392884476.1">
    <property type="nucleotide sequence ID" value="NZ_JBICZW010000024.1"/>
</dbReference>
<keyword evidence="1" id="KW-1133">Transmembrane helix</keyword>
<feature type="transmembrane region" description="Helical" evidence="1">
    <location>
        <begin position="193"/>
        <end position="213"/>
    </location>
</feature>
<feature type="transmembrane region" description="Helical" evidence="1">
    <location>
        <begin position="44"/>
        <end position="61"/>
    </location>
</feature>
<feature type="transmembrane region" description="Helical" evidence="1">
    <location>
        <begin position="82"/>
        <end position="100"/>
    </location>
</feature>
<evidence type="ECO:0000313" key="3">
    <source>
        <dbReference type="Proteomes" id="UP001604282"/>
    </source>
</evidence>